<feature type="chain" id="PRO_5045539228" description="Secretion system C-terminal sorting domain-containing protein" evidence="2">
    <location>
        <begin position="20"/>
        <end position="747"/>
    </location>
</feature>
<keyword evidence="1 2" id="KW-0732">Signal</keyword>
<dbReference type="EMBL" id="JAATJH010000006">
    <property type="protein sequence ID" value="NJC27876.1"/>
    <property type="molecule type" value="Genomic_DNA"/>
</dbReference>
<comment type="caution">
    <text evidence="4">The sequence shown here is derived from an EMBL/GenBank/DDBJ whole genome shotgun (WGS) entry which is preliminary data.</text>
</comment>
<evidence type="ECO:0000256" key="2">
    <source>
        <dbReference type="SAM" id="SignalP"/>
    </source>
</evidence>
<organism evidence="4 5">
    <name type="scientific">Neolewinella antarctica</name>
    <dbReference type="NCBI Taxonomy" id="442734"/>
    <lineage>
        <taxon>Bacteria</taxon>
        <taxon>Pseudomonadati</taxon>
        <taxon>Bacteroidota</taxon>
        <taxon>Saprospiria</taxon>
        <taxon>Saprospirales</taxon>
        <taxon>Lewinellaceae</taxon>
        <taxon>Neolewinella</taxon>
    </lineage>
</organism>
<feature type="domain" description="Secretion system C-terminal sorting" evidence="3">
    <location>
        <begin position="674"/>
        <end position="746"/>
    </location>
</feature>
<dbReference type="InterPro" id="IPR026444">
    <property type="entry name" value="Secre_tail"/>
</dbReference>
<dbReference type="Pfam" id="PF18962">
    <property type="entry name" value="Por_Secre_tail"/>
    <property type="match status" value="1"/>
</dbReference>
<keyword evidence="5" id="KW-1185">Reference proteome</keyword>
<dbReference type="Proteomes" id="UP000770785">
    <property type="component" value="Unassembled WGS sequence"/>
</dbReference>
<reference evidence="4 5" key="1">
    <citation type="submission" date="2020-03" db="EMBL/GenBank/DDBJ databases">
        <title>Genomic Encyclopedia of Type Strains, Phase IV (KMG-IV): sequencing the most valuable type-strain genomes for metagenomic binning, comparative biology and taxonomic classification.</title>
        <authorList>
            <person name="Goeker M."/>
        </authorList>
    </citation>
    <scope>NUCLEOTIDE SEQUENCE [LARGE SCALE GENOMIC DNA]</scope>
    <source>
        <strain evidence="4 5">DSM 105096</strain>
    </source>
</reference>
<dbReference type="InterPro" id="IPR028994">
    <property type="entry name" value="Integrin_alpha_N"/>
</dbReference>
<dbReference type="PANTHER" id="PTHR44103">
    <property type="entry name" value="PROPROTEIN CONVERTASE P"/>
    <property type="match status" value="1"/>
</dbReference>
<dbReference type="InterPro" id="IPR013517">
    <property type="entry name" value="FG-GAP"/>
</dbReference>
<dbReference type="Pfam" id="PF13517">
    <property type="entry name" value="FG-GAP_3"/>
    <property type="match status" value="1"/>
</dbReference>
<sequence>MKVTKTLLLSLLLCTGVRAQNIELEPIAPRVTVDGRELTMPWFGGLNAPQFQAADLDNDGTDDLLIYDRTGQQFLAARSLGGGQYRAAPELLVNFPKVDEWMAVRDYNQDGTPDLFTYADGVDGIQVLRGKREADGLLSFEVVDFGGALPILYFPFGNGRTNIFVTAIDYPSIADVDFDGDLDILTFSVIGGYVEFYKNVAVERGFGADTLIYVLDDQCYGGFFESGLSTALDLAAAPGECYDQAGLRPIQTRHSGSTILSLDYSGNGLMDMLLGDISFSQLTLGLNNGSRDQAWISEQDPNWQAGGVTAQIPSFPAAFHLDVDQDGDRDLVGAPTTTLNGGDVEVGWLYDNVGTDAAPDFQFSTRRFLVDEMIDLGTSANATTFDYDADGRLDLVLGNNDEYTGANTLDSRLRLFRNVTPQGGELAFELVDEDYLGLSSYTNALWAYAPTFGDLDADGDEDVIIGTRDGKLIYIENRGGAGQLANFGAPVFEYFGLDAGQFSKPFLSDLDRDGALDLLVGGFDGRIRFYRNAGTATEPLFDPSTSAAGNALQLGGINAAVPGSSTGHPTPWVIQRTDHTLVVTGNQNGTLEAYRFGLDTTVNEPFKLLTEVIDGATFGSYANPAFGDFDGDGGLELVVGNERGGAAFFRTNLLNDTTVPLRNVRRADFDFTVSPNPTTGRTIVSGWPAGSVTEVTIFDVSGRQVAQIPVDVARSRVQWNGKKQAKGIYLARLTGPGGTATRKIVVR</sequence>
<feature type="signal peptide" evidence="2">
    <location>
        <begin position="1"/>
        <end position="19"/>
    </location>
</feature>
<accession>A0ABX0XG69</accession>
<dbReference type="SUPFAM" id="SSF69318">
    <property type="entry name" value="Integrin alpha N-terminal domain"/>
    <property type="match status" value="2"/>
</dbReference>
<gene>
    <name evidence="4" type="ORF">GGR27_003394</name>
</gene>
<dbReference type="RefSeq" id="WP_168039383.1">
    <property type="nucleotide sequence ID" value="NZ_JAATJH010000006.1"/>
</dbReference>
<protein>
    <recommendedName>
        <fullName evidence="3">Secretion system C-terminal sorting domain-containing protein</fullName>
    </recommendedName>
</protein>
<proteinExistence type="predicted"/>
<evidence type="ECO:0000313" key="5">
    <source>
        <dbReference type="Proteomes" id="UP000770785"/>
    </source>
</evidence>
<evidence type="ECO:0000256" key="1">
    <source>
        <dbReference type="ARBA" id="ARBA00022729"/>
    </source>
</evidence>
<dbReference type="NCBIfam" id="TIGR04183">
    <property type="entry name" value="Por_Secre_tail"/>
    <property type="match status" value="1"/>
</dbReference>
<name>A0ABX0XG69_9BACT</name>
<evidence type="ECO:0000259" key="3">
    <source>
        <dbReference type="Pfam" id="PF18962"/>
    </source>
</evidence>
<dbReference type="PANTHER" id="PTHR44103:SF1">
    <property type="entry name" value="PROPROTEIN CONVERTASE P"/>
    <property type="match status" value="1"/>
</dbReference>
<evidence type="ECO:0000313" key="4">
    <source>
        <dbReference type="EMBL" id="NJC27876.1"/>
    </source>
</evidence>
<dbReference type="Gene3D" id="2.130.10.130">
    <property type="entry name" value="Integrin alpha, N-terminal"/>
    <property type="match status" value="1"/>
</dbReference>